<sequence length="121" mass="13933">MILASQINTDMWRLIFPILGAILFAAHLYFWGSYFWLAVPVILLILLIIPFRPVCWLWQLSLIGFGIEWFISAYNLYLRRITSGMPFALGVSILIACGLLTILSSVVFYNGRIKEHYPLHV</sequence>
<dbReference type="RefSeq" id="WP_084081558.1">
    <property type="nucleotide sequence ID" value="NZ_CALBGX010000059.1"/>
</dbReference>
<dbReference type="GeneID" id="78362436"/>
<proteinExistence type="predicted"/>
<protein>
    <submittedName>
        <fullName evidence="2">Uncharacterized protein</fullName>
    </submittedName>
</protein>
<keyword evidence="1" id="KW-0472">Membrane</keyword>
<keyword evidence="1" id="KW-0812">Transmembrane</keyword>
<dbReference type="AlphaFoldDB" id="A0A227KPU0"/>
<evidence type="ECO:0000313" key="3">
    <source>
        <dbReference type="Proteomes" id="UP000214610"/>
    </source>
</evidence>
<feature type="transmembrane region" description="Helical" evidence="1">
    <location>
        <begin position="12"/>
        <end position="29"/>
    </location>
</feature>
<comment type="caution">
    <text evidence="2">The sequence shown here is derived from an EMBL/GenBank/DDBJ whole genome shotgun (WGS) entry which is preliminary data.</text>
</comment>
<feature type="transmembrane region" description="Helical" evidence="1">
    <location>
        <begin position="34"/>
        <end position="51"/>
    </location>
</feature>
<evidence type="ECO:0000256" key="1">
    <source>
        <dbReference type="SAM" id="Phobius"/>
    </source>
</evidence>
<organism evidence="2 3">
    <name type="scientific">Turicimonas muris</name>
    <dbReference type="NCBI Taxonomy" id="1796652"/>
    <lineage>
        <taxon>Bacteria</taxon>
        <taxon>Pseudomonadati</taxon>
        <taxon>Pseudomonadota</taxon>
        <taxon>Betaproteobacteria</taxon>
        <taxon>Burkholderiales</taxon>
        <taxon>Sutterellaceae</taxon>
        <taxon>Turicimonas</taxon>
    </lineage>
</organism>
<gene>
    <name evidence="2" type="ORF">ADH67_03915</name>
</gene>
<keyword evidence="3" id="KW-1185">Reference proteome</keyword>
<accession>A0A227KPU0</accession>
<dbReference type="Proteomes" id="UP000214610">
    <property type="component" value="Unassembled WGS sequence"/>
</dbReference>
<evidence type="ECO:0000313" key="2">
    <source>
        <dbReference type="EMBL" id="OXE50159.1"/>
    </source>
</evidence>
<feature type="transmembrane region" description="Helical" evidence="1">
    <location>
        <begin position="57"/>
        <end position="77"/>
    </location>
</feature>
<feature type="transmembrane region" description="Helical" evidence="1">
    <location>
        <begin position="89"/>
        <end position="109"/>
    </location>
</feature>
<reference evidence="3" key="1">
    <citation type="submission" date="2017-05" db="EMBL/GenBank/DDBJ databases">
        <title>Improved OligoMM genomes.</title>
        <authorList>
            <person name="Garzetti D."/>
        </authorList>
    </citation>
    <scope>NUCLEOTIDE SEQUENCE [LARGE SCALE GENOMIC DNA]</scope>
    <source>
        <strain evidence="3">YL45</strain>
    </source>
</reference>
<keyword evidence="1" id="KW-1133">Transmembrane helix</keyword>
<name>A0A227KPU0_9BURK</name>
<dbReference type="EMBL" id="NHMP01000002">
    <property type="protein sequence ID" value="OXE50159.1"/>
    <property type="molecule type" value="Genomic_DNA"/>
</dbReference>